<sequence>MPAMNQFPPITPDDYVIALMGMTGVGKSSFIQLFTEEGVPVGTSLDSCTEQCGIYRCHLPGDPRVFWLVDTPGFDDSKRSDYEILRELVTWLIKSYSDNIQLTGIIYLHRILDVRLGGTAMRNLRMFKKLVGQDNLGSIILATTFWGSVDNMIGIERENQLMTTDEFWGGMIKKGSWVFRHDQQHISGQQIISYLLDRNQRSTYRIQREMVDQRKTLDQTAAGAEVQEQVEKLRLKYEAELETLRDEMREAIKTKDFESQKEIEKIRKEHEAWIRRQEIEQQKAQARAEELWQTREAEREQSRKAAKKQLKELNLQLQKMREKAARRRYGIDAEMQAHIDRQQEEIRRWREAYENRTRCIVM</sequence>
<gene>
    <name evidence="1" type="ORF">H2198_004841</name>
</gene>
<dbReference type="Proteomes" id="UP001172386">
    <property type="component" value="Unassembled WGS sequence"/>
</dbReference>
<proteinExistence type="predicted"/>
<organism evidence="1 2">
    <name type="scientific">Neophaeococcomyces mojaviensis</name>
    <dbReference type="NCBI Taxonomy" id="3383035"/>
    <lineage>
        <taxon>Eukaryota</taxon>
        <taxon>Fungi</taxon>
        <taxon>Dikarya</taxon>
        <taxon>Ascomycota</taxon>
        <taxon>Pezizomycotina</taxon>
        <taxon>Eurotiomycetes</taxon>
        <taxon>Chaetothyriomycetidae</taxon>
        <taxon>Chaetothyriales</taxon>
        <taxon>Chaetothyriales incertae sedis</taxon>
        <taxon>Neophaeococcomyces</taxon>
    </lineage>
</organism>
<accession>A0ACC3A7E8</accession>
<evidence type="ECO:0000313" key="2">
    <source>
        <dbReference type="Proteomes" id="UP001172386"/>
    </source>
</evidence>
<name>A0ACC3A7E8_9EURO</name>
<protein>
    <submittedName>
        <fullName evidence="1">Uncharacterized protein</fullName>
    </submittedName>
</protein>
<keyword evidence="2" id="KW-1185">Reference proteome</keyword>
<reference evidence="1" key="1">
    <citation type="submission" date="2022-10" db="EMBL/GenBank/DDBJ databases">
        <title>Culturing micro-colonial fungi from biological soil crusts in the Mojave desert and describing Neophaeococcomyces mojavensis, and introducing the new genera and species Taxawa tesnikishii.</title>
        <authorList>
            <person name="Kurbessoian T."/>
            <person name="Stajich J.E."/>
        </authorList>
    </citation>
    <scope>NUCLEOTIDE SEQUENCE</scope>
    <source>
        <strain evidence="1">JES_112</strain>
    </source>
</reference>
<dbReference type="EMBL" id="JAPDRQ010000075">
    <property type="protein sequence ID" value="KAJ9656607.1"/>
    <property type="molecule type" value="Genomic_DNA"/>
</dbReference>
<evidence type="ECO:0000313" key="1">
    <source>
        <dbReference type="EMBL" id="KAJ9656607.1"/>
    </source>
</evidence>
<comment type="caution">
    <text evidence="1">The sequence shown here is derived from an EMBL/GenBank/DDBJ whole genome shotgun (WGS) entry which is preliminary data.</text>
</comment>